<comment type="caution">
    <text evidence="5">The sequence shown here is derived from an EMBL/GenBank/DDBJ whole genome shotgun (WGS) entry which is preliminary data.</text>
</comment>
<evidence type="ECO:0000259" key="4">
    <source>
        <dbReference type="Pfam" id="PF25062"/>
    </source>
</evidence>
<feature type="repeat" description="TPR" evidence="3">
    <location>
        <begin position="195"/>
        <end position="228"/>
    </location>
</feature>
<evidence type="ECO:0000256" key="2">
    <source>
        <dbReference type="ARBA" id="ARBA00022803"/>
    </source>
</evidence>
<dbReference type="Gene3D" id="1.25.40.10">
    <property type="entry name" value="Tetratricopeptide repeat domain"/>
    <property type="match status" value="1"/>
</dbReference>
<dbReference type="InterPro" id="IPR019734">
    <property type="entry name" value="TPR_rpt"/>
</dbReference>
<proteinExistence type="predicted"/>
<dbReference type="SMART" id="SM00028">
    <property type="entry name" value="TPR"/>
    <property type="match status" value="4"/>
</dbReference>
<reference evidence="5" key="2">
    <citation type="submission" date="2021-04" db="EMBL/GenBank/DDBJ databases">
        <authorList>
            <person name="Gilroy R."/>
        </authorList>
    </citation>
    <scope>NUCLEOTIDE SEQUENCE</scope>
    <source>
        <strain evidence="5">ChiHjej12B11-16260</strain>
    </source>
</reference>
<reference evidence="5" key="1">
    <citation type="journal article" date="2021" name="PeerJ">
        <title>Extensive microbial diversity within the chicken gut microbiome revealed by metagenomics and culture.</title>
        <authorList>
            <person name="Gilroy R."/>
            <person name="Ravi A."/>
            <person name="Getino M."/>
            <person name="Pursley I."/>
            <person name="Horton D.L."/>
            <person name="Alikhan N.F."/>
            <person name="Baker D."/>
            <person name="Gharbi K."/>
            <person name="Hall N."/>
            <person name="Watson M."/>
            <person name="Adriaenssens E.M."/>
            <person name="Foster-Nyarko E."/>
            <person name="Jarju S."/>
            <person name="Secka A."/>
            <person name="Antonio M."/>
            <person name="Oren A."/>
            <person name="Chaudhuri R.R."/>
            <person name="La Ragione R."/>
            <person name="Hildebrand F."/>
            <person name="Pallen M.J."/>
        </authorList>
    </citation>
    <scope>NUCLEOTIDE SEQUENCE</scope>
    <source>
        <strain evidence="5">ChiHjej12B11-16260</strain>
    </source>
</reference>
<organism evidence="5 6">
    <name type="scientific">Candidatus Barnesiella excrementipullorum</name>
    <dbReference type="NCBI Taxonomy" id="2838479"/>
    <lineage>
        <taxon>Bacteria</taxon>
        <taxon>Pseudomonadati</taxon>
        <taxon>Bacteroidota</taxon>
        <taxon>Bacteroidia</taxon>
        <taxon>Bacteroidales</taxon>
        <taxon>Barnesiellaceae</taxon>
        <taxon>Barnesiella</taxon>
    </lineage>
</organism>
<keyword evidence="2 3" id="KW-0802">TPR repeat</keyword>
<dbReference type="SUPFAM" id="SSF48452">
    <property type="entry name" value="TPR-like"/>
    <property type="match status" value="2"/>
</dbReference>
<name>A0A9D1VSQ0_9BACT</name>
<accession>A0A9D1VSQ0</accession>
<evidence type="ECO:0000313" key="5">
    <source>
        <dbReference type="EMBL" id="HIX45855.1"/>
    </source>
</evidence>
<dbReference type="PANTHER" id="PTHR44858">
    <property type="entry name" value="TETRATRICOPEPTIDE REPEAT PROTEIN 6"/>
    <property type="match status" value="1"/>
</dbReference>
<dbReference type="InterPro" id="IPR011990">
    <property type="entry name" value="TPR-like_helical_dom_sf"/>
</dbReference>
<dbReference type="InterPro" id="IPR056833">
    <property type="entry name" value="ARM_TT21_N"/>
</dbReference>
<dbReference type="PROSITE" id="PS50005">
    <property type="entry name" value="TPR"/>
    <property type="match status" value="3"/>
</dbReference>
<sequence>MKRDVRKPAARERYEKMLAAKEKSYFEVEEIEDIADSYENEMAIRKALQVVSYGLGLYPGDEALLLRKAQYLLSLDRIEEAGRTLESVTDRGIEYLLVKGEVELLRGNDREAVAAFLSVIGHDDCQIEDCIDIVDILFDDNRQELLGALIPDMEEHIDDMTPVYREIALSCEERQDTEEAVFWYNKLLDINPYSTDDWAELAKAYVRLQRYEEAIEACDYALAIDDKDENILSYKGFCFLLAGRSQEAAKQFDEFREVTSDKSVAYEYIAQVYINEEKEEVAIEYLQKAIEENEHNGNAYYKLAVCYYSMGDNKAAIETLRKSLSYNDGDIMSNIFLGELLAQEGRYQEAYDYLSPFSHAAVFDEAAAVALADTCLKTKRYDEVIKLLEQFMVKFPSDPDMYWCMIVACIYSDRLDDAVGWMQRAEELLQDAKSEKRYDMETLEKWKKIEQDLHGLRSTLDKYMMNKDKYSDK</sequence>
<feature type="repeat" description="TPR" evidence="3">
    <location>
        <begin position="297"/>
        <end position="330"/>
    </location>
</feature>
<dbReference type="AlphaFoldDB" id="A0A9D1VSQ0"/>
<evidence type="ECO:0000256" key="1">
    <source>
        <dbReference type="ARBA" id="ARBA00022737"/>
    </source>
</evidence>
<dbReference type="Pfam" id="PF25062">
    <property type="entry name" value="ARM_TT21_N"/>
    <property type="match status" value="1"/>
</dbReference>
<feature type="domain" description="Tetratricopeptide repeat protein 21A/21B N-terminal ARM repeat" evidence="4">
    <location>
        <begin position="205"/>
        <end position="397"/>
    </location>
</feature>
<gene>
    <name evidence="5" type="ORF">H9982_06500</name>
</gene>
<dbReference type="EMBL" id="DXFB01000166">
    <property type="protein sequence ID" value="HIX45855.1"/>
    <property type="molecule type" value="Genomic_DNA"/>
</dbReference>
<keyword evidence="1" id="KW-0677">Repeat</keyword>
<evidence type="ECO:0000313" key="6">
    <source>
        <dbReference type="Proteomes" id="UP000824246"/>
    </source>
</evidence>
<dbReference type="InterPro" id="IPR050498">
    <property type="entry name" value="Ycf3"/>
</dbReference>
<feature type="repeat" description="TPR" evidence="3">
    <location>
        <begin position="263"/>
        <end position="296"/>
    </location>
</feature>
<evidence type="ECO:0000256" key="3">
    <source>
        <dbReference type="PROSITE-ProRule" id="PRU00339"/>
    </source>
</evidence>
<dbReference type="PANTHER" id="PTHR44858:SF1">
    <property type="entry name" value="UDP-N-ACETYLGLUCOSAMINE--PEPTIDE N-ACETYLGLUCOSAMINYLTRANSFERASE SPINDLY-RELATED"/>
    <property type="match status" value="1"/>
</dbReference>
<protein>
    <submittedName>
        <fullName evidence="5">Tetratricopeptide repeat protein</fullName>
    </submittedName>
</protein>
<dbReference type="Proteomes" id="UP000824246">
    <property type="component" value="Unassembled WGS sequence"/>
</dbReference>